<protein>
    <submittedName>
        <fullName evidence="1">Uncharacterized protein</fullName>
    </submittedName>
</protein>
<dbReference type="GeneID" id="24437022"/>
<accession>W7XKH0</accession>
<dbReference type="KEGG" id="tet:TTHERM_000053889"/>
<sequence length="127" mass="15204">MQFLEVQFYAILKNIKQKSIIIDYLYSRQQQNHCNQYFQSTDFIFDQITQSQQKFYLKIISIIKFFANEQVRNLVIITKLGIKKNQMFNINQSKLNVQSVLIDKVLQNIRVNQQKRGKQSRILPIET</sequence>
<reference evidence="2" key="1">
    <citation type="journal article" date="2006" name="PLoS Biol.">
        <title>Macronuclear genome sequence of the ciliate Tetrahymena thermophila, a model eukaryote.</title>
        <authorList>
            <person name="Eisen J.A."/>
            <person name="Coyne R.S."/>
            <person name="Wu M."/>
            <person name="Wu D."/>
            <person name="Thiagarajan M."/>
            <person name="Wortman J.R."/>
            <person name="Badger J.H."/>
            <person name="Ren Q."/>
            <person name="Amedeo P."/>
            <person name="Jones K.M."/>
            <person name="Tallon L.J."/>
            <person name="Delcher A.L."/>
            <person name="Salzberg S.L."/>
            <person name="Silva J.C."/>
            <person name="Haas B.J."/>
            <person name="Majoros W.H."/>
            <person name="Farzad M."/>
            <person name="Carlton J.M."/>
            <person name="Smith R.K. Jr."/>
            <person name="Garg J."/>
            <person name="Pearlman R.E."/>
            <person name="Karrer K.M."/>
            <person name="Sun L."/>
            <person name="Manning G."/>
            <person name="Elde N.C."/>
            <person name="Turkewitz A.P."/>
            <person name="Asai D.J."/>
            <person name="Wilkes D.E."/>
            <person name="Wang Y."/>
            <person name="Cai H."/>
            <person name="Collins K."/>
            <person name="Stewart B.A."/>
            <person name="Lee S.R."/>
            <person name="Wilamowska K."/>
            <person name="Weinberg Z."/>
            <person name="Ruzzo W.L."/>
            <person name="Wloga D."/>
            <person name="Gaertig J."/>
            <person name="Frankel J."/>
            <person name="Tsao C.-C."/>
            <person name="Gorovsky M.A."/>
            <person name="Keeling P.J."/>
            <person name="Waller R.F."/>
            <person name="Patron N.J."/>
            <person name="Cherry J.M."/>
            <person name="Stover N.A."/>
            <person name="Krieger C.J."/>
            <person name="del Toro C."/>
            <person name="Ryder H.F."/>
            <person name="Williamson S.C."/>
            <person name="Barbeau R.A."/>
            <person name="Hamilton E.P."/>
            <person name="Orias E."/>
        </authorList>
    </citation>
    <scope>NUCLEOTIDE SEQUENCE [LARGE SCALE GENOMIC DNA]</scope>
    <source>
        <strain evidence="2">SB210</strain>
    </source>
</reference>
<keyword evidence="2" id="KW-1185">Reference proteome</keyword>
<name>W7XKH0_TETTS</name>
<dbReference type="EMBL" id="GG662853">
    <property type="protein sequence ID" value="EWS76521.1"/>
    <property type="molecule type" value="Genomic_DNA"/>
</dbReference>
<organism evidence="1 2">
    <name type="scientific">Tetrahymena thermophila (strain SB210)</name>
    <dbReference type="NCBI Taxonomy" id="312017"/>
    <lineage>
        <taxon>Eukaryota</taxon>
        <taxon>Sar</taxon>
        <taxon>Alveolata</taxon>
        <taxon>Ciliophora</taxon>
        <taxon>Intramacronucleata</taxon>
        <taxon>Oligohymenophorea</taxon>
        <taxon>Hymenostomatida</taxon>
        <taxon>Tetrahymenina</taxon>
        <taxon>Tetrahymenidae</taxon>
        <taxon>Tetrahymena</taxon>
    </lineage>
</organism>
<dbReference type="AlphaFoldDB" id="W7XKH0"/>
<dbReference type="Proteomes" id="UP000009168">
    <property type="component" value="Unassembled WGS sequence"/>
</dbReference>
<evidence type="ECO:0000313" key="2">
    <source>
        <dbReference type="Proteomes" id="UP000009168"/>
    </source>
</evidence>
<dbReference type="RefSeq" id="XP_012650944.1">
    <property type="nucleotide sequence ID" value="XM_012795490.1"/>
</dbReference>
<proteinExistence type="predicted"/>
<gene>
    <name evidence="1" type="ORF">TTHERM_000053889</name>
</gene>
<dbReference type="InParanoid" id="W7XKH0"/>
<evidence type="ECO:0000313" key="1">
    <source>
        <dbReference type="EMBL" id="EWS76521.1"/>
    </source>
</evidence>